<dbReference type="Gene3D" id="3.30.530.20">
    <property type="match status" value="1"/>
</dbReference>
<dbReference type="Proteomes" id="UP000547614">
    <property type="component" value="Unassembled WGS sequence"/>
</dbReference>
<dbReference type="Pfam" id="PF10604">
    <property type="entry name" value="Polyketide_cyc2"/>
    <property type="match status" value="1"/>
</dbReference>
<accession>A0A839VED4</accession>
<gene>
    <name evidence="1" type="ORF">FHR94_002258</name>
</gene>
<reference evidence="1 2" key="1">
    <citation type="submission" date="2020-08" db="EMBL/GenBank/DDBJ databases">
        <title>Genomic Encyclopedia of Type Strains, Phase III (KMG-III): the genomes of soil and plant-associated and newly described type strains.</title>
        <authorList>
            <person name="Whitman W."/>
        </authorList>
    </citation>
    <scope>NUCLEOTIDE SEQUENCE [LARGE SCALE GENOMIC DNA]</scope>
    <source>
        <strain evidence="1 2">CECT 7282</strain>
    </source>
</reference>
<dbReference type="RefSeq" id="WP_183325802.1">
    <property type="nucleotide sequence ID" value="NZ_JACHXP010000010.1"/>
</dbReference>
<dbReference type="InterPro" id="IPR019587">
    <property type="entry name" value="Polyketide_cyclase/dehydratase"/>
</dbReference>
<protein>
    <submittedName>
        <fullName evidence="1">Uncharacterized protein YndB with AHSA1/START domain</fullName>
    </submittedName>
</protein>
<evidence type="ECO:0000313" key="2">
    <source>
        <dbReference type="Proteomes" id="UP000547614"/>
    </source>
</evidence>
<dbReference type="CDD" id="cd07824">
    <property type="entry name" value="SRPBCC_6"/>
    <property type="match status" value="1"/>
</dbReference>
<sequence>MTHYRFETRWRLAAPLEEVYQALCQPSQWPTWWPGLIAVESLSDGQASGIDRRYRYTWRSRLGYRLRFEVRVTRVQARRLIEAEAHGDLEGLGRWEFAESGATTEVRYLWRVTTTPRWMNLLAPLARPLFAWSHHAMMRNGANGLARHLGAPLLENRHGSA</sequence>
<dbReference type="SUPFAM" id="SSF55961">
    <property type="entry name" value="Bet v1-like"/>
    <property type="match status" value="1"/>
</dbReference>
<comment type="caution">
    <text evidence="1">The sequence shown here is derived from an EMBL/GenBank/DDBJ whole genome shotgun (WGS) entry which is preliminary data.</text>
</comment>
<proteinExistence type="predicted"/>
<name>A0A839VED4_9GAMM</name>
<dbReference type="AlphaFoldDB" id="A0A839VED4"/>
<dbReference type="InterPro" id="IPR023393">
    <property type="entry name" value="START-like_dom_sf"/>
</dbReference>
<evidence type="ECO:0000313" key="1">
    <source>
        <dbReference type="EMBL" id="MBB3191014.1"/>
    </source>
</evidence>
<dbReference type="EMBL" id="JACHXP010000010">
    <property type="protein sequence ID" value="MBB3191014.1"/>
    <property type="molecule type" value="Genomic_DNA"/>
</dbReference>
<organism evidence="1 2">
    <name type="scientific">Halomonas cerina</name>
    <dbReference type="NCBI Taxonomy" id="447424"/>
    <lineage>
        <taxon>Bacteria</taxon>
        <taxon>Pseudomonadati</taxon>
        <taxon>Pseudomonadota</taxon>
        <taxon>Gammaproteobacteria</taxon>
        <taxon>Oceanospirillales</taxon>
        <taxon>Halomonadaceae</taxon>
        <taxon>Halomonas</taxon>
    </lineage>
</organism>
<keyword evidence="2" id="KW-1185">Reference proteome</keyword>